<proteinExistence type="predicted"/>
<gene>
    <name evidence="1" type="ORF">FGU65_02350</name>
</gene>
<reference evidence="1" key="1">
    <citation type="submission" date="2019-05" db="EMBL/GenBank/DDBJ databases">
        <title>Methanoculleus sp. FWC-SCC1, a methanogenic archaeon isolated from deep marine cold seep.</title>
        <authorList>
            <person name="Chen Y.-W."/>
            <person name="Chen S.-C."/>
            <person name="Teng N.-H."/>
            <person name="Lai M.-C."/>
        </authorList>
    </citation>
    <scope>NUCLEOTIDE SEQUENCE</scope>
    <source>
        <strain evidence="1">FWC-SCC1</strain>
    </source>
</reference>
<organism evidence="1 2">
    <name type="scientific">Methanoculleus frigidifontis</name>
    <dbReference type="NCBI Taxonomy" id="2584085"/>
    <lineage>
        <taxon>Archaea</taxon>
        <taxon>Methanobacteriati</taxon>
        <taxon>Methanobacteriota</taxon>
        <taxon>Stenosarchaea group</taxon>
        <taxon>Methanomicrobia</taxon>
        <taxon>Methanomicrobiales</taxon>
        <taxon>Methanomicrobiaceae</taxon>
        <taxon>Methanoculleus</taxon>
    </lineage>
</organism>
<dbReference type="Proteomes" id="UP001168338">
    <property type="component" value="Unassembled WGS sequence"/>
</dbReference>
<keyword evidence="2" id="KW-1185">Reference proteome</keyword>
<evidence type="ECO:0000313" key="1">
    <source>
        <dbReference type="EMBL" id="MDN7023746.1"/>
    </source>
</evidence>
<protein>
    <submittedName>
        <fullName evidence="1">Uncharacterized protein</fullName>
    </submittedName>
</protein>
<accession>A0ABT8M750</accession>
<evidence type="ECO:0000313" key="2">
    <source>
        <dbReference type="Proteomes" id="UP001168338"/>
    </source>
</evidence>
<dbReference type="EMBL" id="VCYH01000001">
    <property type="protein sequence ID" value="MDN7023746.1"/>
    <property type="molecule type" value="Genomic_DNA"/>
</dbReference>
<dbReference type="RefSeq" id="WP_301662799.1">
    <property type="nucleotide sequence ID" value="NZ_VCYH01000001.1"/>
</dbReference>
<sequence length="243" mass="27424">MKDRWLAVGILIAVALVLGRALYVPPGYETIDYATVPLLPVERCNPPLLEAWEAMASGIPFENETARGAMLDMGFDANGSVTYLQFHFFADMEGEPWVHSAFVLRNGSAYLSSQRLDYRPPRPHPLGVLTAVDDIPFGEISYGERGMNLKVFHHEENRTYDDTYGNIYAIENGTFHPLREISFATAEVWHTIEIYPIREPLIIEANGKQQNENLKATRIDEDPRARVVFAPREIGLAEKVVYA</sequence>
<comment type="caution">
    <text evidence="1">The sequence shown here is derived from an EMBL/GenBank/DDBJ whole genome shotgun (WGS) entry which is preliminary data.</text>
</comment>
<name>A0ABT8M750_9EURY</name>